<proteinExistence type="predicted"/>
<dbReference type="SUPFAM" id="SSF56784">
    <property type="entry name" value="HAD-like"/>
    <property type="match status" value="1"/>
</dbReference>
<reference evidence="1" key="2">
    <citation type="journal article" date="2021" name="PeerJ">
        <title>Extensive microbial diversity within the chicken gut microbiome revealed by metagenomics and culture.</title>
        <authorList>
            <person name="Gilroy R."/>
            <person name="Ravi A."/>
            <person name="Getino M."/>
            <person name="Pursley I."/>
            <person name="Horton D.L."/>
            <person name="Alikhan N.F."/>
            <person name="Baker D."/>
            <person name="Gharbi K."/>
            <person name="Hall N."/>
            <person name="Watson M."/>
            <person name="Adriaenssens E.M."/>
            <person name="Foster-Nyarko E."/>
            <person name="Jarju S."/>
            <person name="Secka A."/>
            <person name="Antonio M."/>
            <person name="Oren A."/>
            <person name="Chaudhuri R.R."/>
            <person name="La Ragione R."/>
            <person name="Hildebrand F."/>
            <person name="Pallen M.J."/>
        </authorList>
    </citation>
    <scope>NUCLEOTIDE SEQUENCE</scope>
    <source>
        <strain evidence="1">15467</strain>
    </source>
</reference>
<dbReference type="Proteomes" id="UP000823635">
    <property type="component" value="Unassembled WGS sequence"/>
</dbReference>
<dbReference type="AlphaFoldDB" id="A0A9D9DIX7"/>
<protein>
    <recommendedName>
        <fullName evidence="3">Phosphoserine phosphatase</fullName>
    </recommendedName>
</protein>
<evidence type="ECO:0000313" key="1">
    <source>
        <dbReference type="EMBL" id="MBO8428642.1"/>
    </source>
</evidence>
<reference evidence="1" key="1">
    <citation type="submission" date="2020-10" db="EMBL/GenBank/DDBJ databases">
        <authorList>
            <person name="Gilroy R."/>
        </authorList>
    </citation>
    <scope>NUCLEOTIDE SEQUENCE</scope>
    <source>
        <strain evidence="1">15467</strain>
    </source>
</reference>
<evidence type="ECO:0000313" key="2">
    <source>
        <dbReference type="Proteomes" id="UP000823635"/>
    </source>
</evidence>
<gene>
    <name evidence="1" type="ORF">IAC68_01755</name>
</gene>
<accession>A0A9D9DIX7</accession>
<organism evidence="1 2">
    <name type="scientific">Candidatus Egerieousia excrementavium</name>
    <dbReference type="NCBI Taxonomy" id="2840778"/>
    <lineage>
        <taxon>Bacteria</taxon>
        <taxon>Pseudomonadati</taxon>
        <taxon>Bacteroidota</taxon>
        <taxon>Bacteroidia</taxon>
        <taxon>Bacteroidales</taxon>
        <taxon>Candidatus Egerieousia</taxon>
    </lineage>
</organism>
<name>A0A9D9DIX7_9BACT</name>
<comment type="caution">
    <text evidence="1">The sequence shown here is derived from an EMBL/GenBank/DDBJ whole genome shotgun (WGS) entry which is preliminary data.</text>
</comment>
<evidence type="ECO:0008006" key="3">
    <source>
        <dbReference type="Google" id="ProtNLM"/>
    </source>
</evidence>
<sequence>MKEIIEGTSIANEFKAIFACSYYYNENGEAVWPAAAVNYTNKTQFLFKINKGIFSISDSVKINESVPEEDKRIPFNNMVYFGDGETDVPCMKLIKQLGGTSVAVYEPDNLKKEEIAKRLMRQERVNYLCPADYSENGRLDRLVKAIICKIKADEDLRRFKKRMTENINM</sequence>
<dbReference type="InterPro" id="IPR036412">
    <property type="entry name" value="HAD-like_sf"/>
</dbReference>
<dbReference type="EMBL" id="JADINB010000039">
    <property type="protein sequence ID" value="MBO8428642.1"/>
    <property type="molecule type" value="Genomic_DNA"/>
</dbReference>